<protein>
    <submittedName>
        <fullName evidence="1">Uncharacterized protein</fullName>
    </submittedName>
</protein>
<evidence type="ECO:0000313" key="2">
    <source>
        <dbReference type="Proteomes" id="UP000814128"/>
    </source>
</evidence>
<dbReference type="Proteomes" id="UP000814128">
    <property type="component" value="Unassembled WGS sequence"/>
</dbReference>
<evidence type="ECO:0000313" key="1">
    <source>
        <dbReference type="EMBL" id="KAI0035246.1"/>
    </source>
</evidence>
<organism evidence="1 2">
    <name type="scientific">Vararia minispora EC-137</name>
    <dbReference type="NCBI Taxonomy" id="1314806"/>
    <lineage>
        <taxon>Eukaryota</taxon>
        <taxon>Fungi</taxon>
        <taxon>Dikarya</taxon>
        <taxon>Basidiomycota</taxon>
        <taxon>Agaricomycotina</taxon>
        <taxon>Agaricomycetes</taxon>
        <taxon>Russulales</taxon>
        <taxon>Lachnocladiaceae</taxon>
        <taxon>Vararia</taxon>
    </lineage>
</organism>
<reference evidence="1" key="2">
    <citation type="journal article" date="2022" name="New Phytol.">
        <title>Evolutionary transition to the ectomycorrhizal habit in the genomes of a hyperdiverse lineage of mushroom-forming fungi.</title>
        <authorList>
            <person name="Looney B."/>
            <person name="Miyauchi S."/>
            <person name="Morin E."/>
            <person name="Drula E."/>
            <person name="Courty P.E."/>
            <person name="Kohler A."/>
            <person name="Kuo A."/>
            <person name="LaButti K."/>
            <person name="Pangilinan J."/>
            <person name="Lipzen A."/>
            <person name="Riley R."/>
            <person name="Andreopoulos W."/>
            <person name="He G."/>
            <person name="Johnson J."/>
            <person name="Nolan M."/>
            <person name="Tritt A."/>
            <person name="Barry K.W."/>
            <person name="Grigoriev I.V."/>
            <person name="Nagy L.G."/>
            <person name="Hibbett D."/>
            <person name="Henrissat B."/>
            <person name="Matheny P.B."/>
            <person name="Labbe J."/>
            <person name="Martin F.M."/>
        </authorList>
    </citation>
    <scope>NUCLEOTIDE SEQUENCE</scope>
    <source>
        <strain evidence="1">EC-137</strain>
    </source>
</reference>
<comment type="caution">
    <text evidence="1">The sequence shown here is derived from an EMBL/GenBank/DDBJ whole genome shotgun (WGS) entry which is preliminary data.</text>
</comment>
<dbReference type="EMBL" id="MU273487">
    <property type="protein sequence ID" value="KAI0035246.1"/>
    <property type="molecule type" value="Genomic_DNA"/>
</dbReference>
<accession>A0ACB8QTS3</accession>
<reference evidence="1" key="1">
    <citation type="submission" date="2021-02" db="EMBL/GenBank/DDBJ databases">
        <authorList>
            <consortium name="DOE Joint Genome Institute"/>
            <person name="Ahrendt S."/>
            <person name="Looney B.P."/>
            <person name="Miyauchi S."/>
            <person name="Morin E."/>
            <person name="Drula E."/>
            <person name="Courty P.E."/>
            <person name="Chicoki N."/>
            <person name="Fauchery L."/>
            <person name="Kohler A."/>
            <person name="Kuo A."/>
            <person name="Labutti K."/>
            <person name="Pangilinan J."/>
            <person name="Lipzen A."/>
            <person name="Riley R."/>
            <person name="Andreopoulos W."/>
            <person name="He G."/>
            <person name="Johnson J."/>
            <person name="Barry K.W."/>
            <person name="Grigoriev I.V."/>
            <person name="Nagy L."/>
            <person name="Hibbett D."/>
            <person name="Henrissat B."/>
            <person name="Matheny P.B."/>
            <person name="Labbe J."/>
            <person name="Martin F."/>
        </authorList>
    </citation>
    <scope>NUCLEOTIDE SEQUENCE</scope>
    <source>
        <strain evidence="1">EC-137</strain>
    </source>
</reference>
<name>A0ACB8QTS3_9AGAM</name>
<proteinExistence type="predicted"/>
<sequence length="333" mass="35661">MASIRRISINPPLINSSCPWASELDQLQALFDCPYTGAVTTRTATLTGFAESAEHGVVFTSDTVSSQNSYGYSPHPLAWYIDAVRSILARSPDSKKPIIISITSSSPVSLDTMLSMIRALRTELGDATCETSRIAVELNTSCPNIQGSPPPAYTPAALAPLLSVLARHFTADPTFALGIKLPPYTYSTQFSGLLSALTDVLQPNPDGSSRRLSPIAFITSTNTLGQTLLFDTQIQQSNLKTSQVPFALPTPLGGLAGDSIHSLSLGNVYTLRRMLNEHGELSMHEIAIIGVGGVTSRDAHRRMREVGASVVACATYLGHEGVRAFELLSLNDK</sequence>
<gene>
    <name evidence="1" type="ORF">K488DRAFT_76721</name>
</gene>
<keyword evidence="2" id="KW-1185">Reference proteome</keyword>